<proteinExistence type="predicted"/>
<dbReference type="Gene3D" id="3.90.176.10">
    <property type="entry name" value="Toxin ADP-ribosyltransferase, Chain A, domain 1"/>
    <property type="match status" value="1"/>
</dbReference>
<accession>A0A0N9I3Y0</accession>
<evidence type="ECO:0000313" key="2">
    <source>
        <dbReference type="EMBL" id="ALG10365.1"/>
    </source>
</evidence>
<protein>
    <submittedName>
        <fullName evidence="2">Uncharacterized protein</fullName>
    </submittedName>
</protein>
<feature type="compositionally biased region" description="Low complexity" evidence="1">
    <location>
        <begin position="421"/>
        <end position="437"/>
    </location>
</feature>
<sequence length="796" mass="83199">MVAERHESHERHLLIRHRDETDLDHTLLGAAPIGSRQLLVLASPGAHRVRSLVAVLPELLRSMPDFDADIESVWLGVGSLAADTEIAQRLAKELDVEIVAPDAGVAAMPGAALYAGHAAGGTGWHRFRPDRPVEYHGARFPLPAWESWLPTEPVERDGVVAAPAPCGLVVRDSQAGAPQRGDLAFGVPVNQRFPKIVVSGSDPVPSAAGVAALLSSMPDQPIMIVPATPQAASHSWQIELALRLGRDVVFSAGMQVGQRTGASSTVVPDADGNRLFRPFPIVLRQPAHGGDQQVVGIAPAPAGWTRDGRRSYLTGDVVADIVPSGLVLRSVDGDAADPAAEAAPFDPEGWSLMLGTAGQVVGLPVLTAAENLLAALPPDQLAAVRVRLRGTLDADAERVLNSWTDDHDQRLAAAARTTKETPATGPGGPRLLPAGLDGPREPDPPERPQRSPVMSPPVMTTSAAPVPTVSGPPDPLGPSGPRVAEPPQVRQAPPESGEAEPVPPIGGHSDTVPPPAGKALAVQDRASTAAEQARFTVAAADAFSEALAMVNAALATWPSMRVDESPGAKADYVAVCLYLGGGDGGAFVLNSALRNGQPGLLDGQVPCLTSGLRRLPTHRRAVLRQGKVNESFERGSTPGTVLTEPGFLTASMDLDVTMPGTDLDVLIWPSSARRTSELVLGRPVDEAVFVAGARFKALAVRTAAGDEERQEDADGAAVAPKVAVLFRELAPGEAPGTAELDERDLAVLAKLDGVLTRRQKGALRLVEDPATIARLTTSMVLWQDDVANAGRTAVAS</sequence>
<evidence type="ECO:0000313" key="3">
    <source>
        <dbReference type="Proteomes" id="UP000063699"/>
    </source>
</evidence>
<evidence type="ECO:0000256" key="1">
    <source>
        <dbReference type="SAM" id="MobiDB-lite"/>
    </source>
</evidence>
<dbReference type="KEGG" id="kphy:AOZ06_28825"/>
<dbReference type="AlphaFoldDB" id="A0A0N9I3Y0"/>
<feature type="compositionally biased region" description="Basic and acidic residues" evidence="1">
    <location>
        <begin position="438"/>
        <end position="449"/>
    </location>
</feature>
<dbReference type="EMBL" id="CP012752">
    <property type="protein sequence ID" value="ALG10365.1"/>
    <property type="molecule type" value="Genomic_DNA"/>
</dbReference>
<organism evidence="2 3">
    <name type="scientific">Kibdelosporangium phytohabitans</name>
    <dbReference type="NCBI Taxonomy" id="860235"/>
    <lineage>
        <taxon>Bacteria</taxon>
        <taxon>Bacillati</taxon>
        <taxon>Actinomycetota</taxon>
        <taxon>Actinomycetes</taxon>
        <taxon>Pseudonocardiales</taxon>
        <taxon>Pseudonocardiaceae</taxon>
        <taxon>Kibdelosporangium</taxon>
    </lineage>
</organism>
<feature type="region of interest" description="Disordered" evidence="1">
    <location>
        <begin position="416"/>
        <end position="508"/>
    </location>
</feature>
<keyword evidence="3" id="KW-1185">Reference proteome</keyword>
<reference evidence="2 3" key="1">
    <citation type="submission" date="2015-07" db="EMBL/GenBank/DDBJ databases">
        <title>Genome sequencing of Kibdelosporangium phytohabitans.</title>
        <authorList>
            <person name="Qin S."/>
            <person name="Xing K."/>
        </authorList>
    </citation>
    <scope>NUCLEOTIDE SEQUENCE [LARGE SCALE GENOMIC DNA]</scope>
    <source>
        <strain evidence="2 3">KLBMP1111</strain>
    </source>
</reference>
<name>A0A0N9I3Y0_9PSEU</name>
<gene>
    <name evidence="2" type="ORF">AOZ06_28825</name>
</gene>
<dbReference type="STRING" id="860235.AOZ06_28825"/>
<dbReference type="Proteomes" id="UP000063699">
    <property type="component" value="Chromosome"/>
</dbReference>